<dbReference type="Proteomes" id="UP000037405">
    <property type="component" value="Unassembled WGS sequence"/>
</dbReference>
<protein>
    <recommendedName>
        <fullName evidence="1">GyrI-like small molecule binding domain-containing protein</fullName>
    </recommendedName>
</protein>
<proteinExistence type="predicted"/>
<reference evidence="3" key="1">
    <citation type="submission" date="2015-07" db="EMBL/GenBank/DDBJ databases">
        <title>Fjat-14235 jcm11544.</title>
        <authorList>
            <person name="Liu B."/>
            <person name="Wang J."/>
            <person name="Zhu Y."/>
            <person name="Liu G."/>
            <person name="Chen Q."/>
            <person name="Chen Z."/>
            <person name="Lan J."/>
            <person name="Che J."/>
            <person name="Ge C."/>
            <person name="Shi H."/>
            <person name="Pan Z."/>
            <person name="Liu X."/>
        </authorList>
    </citation>
    <scope>NUCLEOTIDE SEQUENCE [LARGE SCALE GENOMIC DNA]</scope>
    <source>
        <strain evidence="3">JCM 11544</strain>
    </source>
</reference>
<dbReference type="EMBL" id="LGUE01000004">
    <property type="protein sequence ID" value="KON84988.1"/>
    <property type="molecule type" value="Genomic_DNA"/>
</dbReference>
<organism evidence="2 3">
    <name type="scientific">Rossellomorea marisflavi</name>
    <dbReference type="NCBI Taxonomy" id="189381"/>
    <lineage>
        <taxon>Bacteria</taxon>
        <taxon>Bacillati</taxon>
        <taxon>Bacillota</taxon>
        <taxon>Bacilli</taxon>
        <taxon>Bacillales</taxon>
        <taxon>Bacillaceae</taxon>
        <taxon>Rossellomorea</taxon>
    </lineage>
</organism>
<dbReference type="RefSeq" id="WP_053428589.1">
    <property type="nucleotide sequence ID" value="NZ_LGUE01000004.1"/>
</dbReference>
<name>A0A0M0G5F0_9BACI</name>
<gene>
    <name evidence="2" type="ORF">AF331_13390</name>
</gene>
<dbReference type="Pfam" id="PF06445">
    <property type="entry name" value="GyrI-like"/>
    <property type="match status" value="1"/>
</dbReference>
<evidence type="ECO:0000313" key="2">
    <source>
        <dbReference type="EMBL" id="KON84988.1"/>
    </source>
</evidence>
<comment type="caution">
    <text evidence="2">The sequence shown here is derived from an EMBL/GenBank/DDBJ whole genome shotgun (WGS) entry which is preliminary data.</text>
</comment>
<evidence type="ECO:0000313" key="3">
    <source>
        <dbReference type="Proteomes" id="UP000037405"/>
    </source>
</evidence>
<dbReference type="Gene3D" id="3.20.80.10">
    <property type="entry name" value="Regulatory factor, effector binding domain"/>
    <property type="match status" value="1"/>
</dbReference>
<dbReference type="InterPro" id="IPR029442">
    <property type="entry name" value="GyrI-like"/>
</dbReference>
<feature type="domain" description="GyrI-like small molecule binding" evidence="1">
    <location>
        <begin position="8"/>
        <end position="145"/>
    </location>
</feature>
<sequence length="146" mass="16014">MTFEAVEKSFRMVGMEARGEFSELGESVPALAKTMMERAAEVKHSTGIEIALFEAKRGEGHRTGRYVVGLMVEERQDAPSGMVYVEAGGKYVSGRAPIEKVADLHEKAVAWGGEHGFERNLSADIIEVYHALEDGEDVEIFLPVKG</sequence>
<evidence type="ECO:0000259" key="1">
    <source>
        <dbReference type="Pfam" id="PF06445"/>
    </source>
</evidence>
<accession>A0A0M0G5F0</accession>
<dbReference type="InterPro" id="IPR011256">
    <property type="entry name" value="Reg_factor_effector_dom_sf"/>
</dbReference>
<keyword evidence="3" id="KW-1185">Reference proteome</keyword>
<dbReference type="PATRIC" id="fig|189381.12.peg.2732"/>
<dbReference type="OrthoDB" id="2863365at2"/>
<dbReference type="AlphaFoldDB" id="A0A0M0G5F0"/>